<feature type="non-terminal residue" evidence="1">
    <location>
        <position position="1"/>
    </location>
</feature>
<protein>
    <submittedName>
        <fullName evidence="1">1871_t:CDS:1</fullName>
    </submittedName>
</protein>
<organism evidence="1 2">
    <name type="scientific">Scutellospora calospora</name>
    <dbReference type="NCBI Taxonomy" id="85575"/>
    <lineage>
        <taxon>Eukaryota</taxon>
        <taxon>Fungi</taxon>
        <taxon>Fungi incertae sedis</taxon>
        <taxon>Mucoromycota</taxon>
        <taxon>Glomeromycotina</taxon>
        <taxon>Glomeromycetes</taxon>
        <taxon>Diversisporales</taxon>
        <taxon>Gigasporaceae</taxon>
        <taxon>Scutellospora</taxon>
    </lineage>
</organism>
<comment type="caution">
    <text evidence="1">The sequence shown here is derived from an EMBL/GenBank/DDBJ whole genome shotgun (WGS) entry which is preliminary data.</text>
</comment>
<accession>A0ACA9N3R2</accession>
<reference evidence="1" key="1">
    <citation type="submission" date="2021-06" db="EMBL/GenBank/DDBJ databases">
        <authorList>
            <person name="Kallberg Y."/>
            <person name="Tangrot J."/>
            <person name="Rosling A."/>
        </authorList>
    </citation>
    <scope>NUCLEOTIDE SEQUENCE</scope>
    <source>
        <strain evidence="1">AU212A</strain>
    </source>
</reference>
<name>A0ACA9N3R2_9GLOM</name>
<proteinExistence type="predicted"/>
<evidence type="ECO:0000313" key="1">
    <source>
        <dbReference type="EMBL" id="CAG8630974.1"/>
    </source>
</evidence>
<dbReference type="Proteomes" id="UP000789860">
    <property type="component" value="Unassembled WGS sequence"/>
</dbReference>
<gene>
    <name evidence="1" type="ORF">SCALOS_LOCUS7971</name>
</gene>
<evidence type="ECO:0000313" key="2">
    <source>
        <dbReference type="Proteomes" id="UP000789860"/>
    </source>
</evidence>
<dbReference type="EMBL" id="CAJVPM010019667">
    <property type="protein sequence ID" value="CAG8630974.1"/>
    <property type="molecule type" value="Genomic_DNA"/>
</dbReference>
<keyword evidence="2" id="KW-1185">Reference proteome</keyword>
<sequence>DFIISSMDEALSVTTYEEMASSVNEALSVSRRAVYEYLVLLEDGYGKEKAC</sequence>